<dbReference type="PANTHER" id="PTHR46382:SF1">
    <property type="entry name" value="PHOSPHATIDATE CYTIDYLYLTRANSFERASE"/>
    <property type="match status" value="1"/>
</dbReference>
<keyword evidence="6" id="KW-0548">Nucleotidyltransferase</keyword>
<keyword evidence="5 12" id="KW-0812">Transmembrane</keyword>
<feature type="transmembrane region" description="Helical" evidence="12">
    <location>
        <begin position="72"/>
        <end position="93"/>
    </location>
</feature>
<keyword evidence="9 12" id="KW-0472">Membrane</keyword>
<comment type="subcellular location">
    <subcellularLocation>
        <location evidence="1">Cell membrane</location>
        <topology evidence="1">Multi-pass membrane protein</topology>
    </subcellularLocation>
</comment>
<organism evidence="13">
    <name type="scientific">bioreactor metagenome</name>
    <dbReference type="NCBI Taxonomy" id="1076179"/>
    <lineage>
        <taxon>unclassified sequences</taxon>
        <taxon>metagenomes</taxon>
        <taxon>ecological metagenomes</taxon>
    </lineage>
</organism>
<keyword evidence="4" id="KW-0808">Transferase</keyword>
<evidence type="ECO:0000256" key="9">
    <source>
        <dbReference type="ARBA" id="ARBA00023136"/>
    </source>
</evidence>
<feature type="transmembrane region" description="Helical" evidence="12">
    <location>
        <begin position="174"/>
        <end position="196"/>
    </location>
</feature>
<dbReference type="GO" id="GO:0004605">
    <property type="term" value="F:phosphatidate cytidylyltransferase activity"/>
    <property type="evidence" value="ECO:0007669"/>
    <property type="project" value="TreeGrafter"/>
</dbReference>
<evidence type="ECO:0000256" key="5">
    <source>
        <dbReference type="ARBA" id="ARBA00022692"/>
    </source>
</evidence>
<evidence type="ECO:0008006" key="14">
    <source>
        <dbReference type="Google" id="ProtNLM"/>
    </source>
</evidence>
<evidence type="ECO:0000256" key="12">
    <source>
        <dbReference type="SAM" id="Phobius"/>
    </source>
</evidence>
<accession>A0A644ZL54</accession>
<keyword evidence="7 12" id="KW-1133">Transmembrane helix</keyword>
<dbReference type="GO" id="GO:0005886">
    <property type="term" value="C:plasma membrane"/>
    <property type="evidence" value="ECO:0007669"/>
    <property type="project" value="UniProtKB-SubCell"/>
</dbReference>
<evidence type="ECO:0000256" key="1">
    <source>
        <dbReference type="ARBA" id="ARBA00004651"/>
    </source>
</evidence>
<protein>
    <recommendedName>
        <fullName evidence="14">Phosphatidate cytidylyltransferase</fullName>
    </recommendedName>
</protein>
<feature type="transmembrane region" description="Helical" evidence="12">
    <location>
        <begin position="99"/>
        <end position="122"/>
    </location>
</feature>
<evidence type="ECO:0000256" key="4">
    <source>
        <dbReference type="ARBA" id="ARBA00022679"/>
    </source>
</evidence>
<evidence type="ECO:0000256" key="11">
    <source>
        <dbReference type="ARBA" id="ARBA00023264"/>
    </source>
</evidence>
<evidence type="ECO:0000313" key="13">
    <source>
        <dbReference type="EMBL" id="MPM41622.1"/>
    </source>
</evidence>
<dbReference type="Pfam" id="PF01148">
    <property type="entry name" value="CTP_transf_1"/>
    <property type="match status" value="1"/>
</dbReference>
<keyword evidence="3" id="KW-0444">Lipid biosynthesis</keyword>
<dbReference type="AlphaFoldDB" id="A0A644ZL54"/>
<sequence>MFVVHIICVHELLGAIATIAAPLRSLSYGFSVSLFLAYEFLGGQSAVSSLLAISLLLVFIALMISQRKVTDGLYTIFTMLYPGMLFATVYDILSIPNIQISRFLLILAFGCAIVTDTFAYLGGSALGQHKLIERISPHKTVEGALSGLLFGILFTYIFGSYFQSSFGIQLNRFLYIAWGALFSMFSQIGDLSASYLKRWFGIKDFGKVWGPHGGMLDRLDSMLFIAPFASIFSMLLMS</sequence>
<feature type="transmembrane region" description="Helical" evidence="12">
    <location>
        <begin position="143"/>
        <end position="162"/>
    </location>
</feature>
<comment type="caution">
    <text evidence="13">The sequence shown here is derived from an EMBL/GenBank/DDBJ whole genome shotgun (WGS) entry which is preliminary data.</text>
</comment>
<proteinExistence type="predicted"/>
<evidence type="ECO:0000256" key="2">
    <source>
        <dbReference type="ARBA" id="ARBA00022475"/>
    </source>
</evidence>
<keyword evidence="2" id="KW-1003">Cell membrane</keyword>
<keyword evidence="11" id="KW-1208">Phospholipid metabolism</keyword>
<dbReference type="GO" id="GO:0016024">
    <property type="term" value="P:CDP-diacylglycerol biosynthetic process"/>
    <property type="evidence" value="ECO:0007669"/>
    <property type="project" value="TreeGrafter"/>
</dbReference>
<reference evidence="13" key="1">
    <citation type="submission" date="2019-08" db="EMBL/GenBank/DDBJ databases">
        <authorList>
            <person name="Kucharzyk K."/>
            <person name="Murdoch R.W."/>
            <person name="Higgins S."/>
            <person name="Loffler F."/>
        </authorList>
    </citation>
    <scope>NUCLEOTIDE SEQUENCE</scope>
</reference>
<feature type="transmembrane region" description="Helical" evidence="12">
    <location>
        <begin position="44"/>
        <end position="65"/>
    </location>
</feature>
<feature type="transmembrane region" description="Helical" evidence="12">
    <location>
        <begin position="217"/>
        <end position="237"/>
    </location>
</feature>
<feature type="transmembrane region" description="Helical" evidence="12">
    <location>
        <begin position="12"/>
        <end position="38"/>
    </location>
</feature>
<keyword evidence="8" id="KW-0443">Lipid metabolism</keyword>
<gene>
    <name evidence="13" type="ORF">SDC9_88277</name>
</gene>
<evidence type="ECO:0000256" key="6">
    <source>
        <dbReference type="ARBA" id="ARBA00022695"/>
    </source>
</evidence>
<evidence type="ECO:0000256" key="10">
    <source>
        <dbReference type="ARBA" id="ARBA00023209"/>
    </source>
</evidence>
<dbReference type="PANTHER" id="PTHR46382">
    <property type="entry name" value="PHOSPHATIDATE CYTIDYLYLTRANSFERASE"/>
    <property type="match status" value="1"/>
</dbReference>
<evidence type="ECO:0000256" key="3">
    <source>
        <dbReference type="ARBA" id="ARBA00022516"/>
    </source>
</evidence>
<keyword evidence="10" id="KW-0594">Phospholipid biosynthesis</keyword>
<name>A0A644ZL54_9ZZZZ</name>
<dbReference type="EMBL" id="VSSQ01009436">
    <property type="protein sequence ID" value="MPM41622.1"/>
    <property type="molecule type" value="Genomic_DNA"/>
</dbReference>
<evidence type="ECO:0000256" key="8">
    <source>
        <dbReference type="ARBA" id="ARBA00023098"/>
    </source>
</evidence>
<evidence type="ECO:0000256" key="7">
    <source>
        <dbReference type="ARBA" id="ARBA00022989"/>
    </source>
</evidence>